<evidence type="ECO:0000313" key="4">
    <source>
        <dbReference type="Proteomes" id="UP000694546"/>
    </source>
</evidence>
<evidence type="ECO:0000259" key="2">
    <source>
        <dbReference type="Pfam" id="PF11788"/>
    </source>
</evidence>
<dbReference type="SUPFAM" id="SSF55811">
    <property type="entry name" value="Nudix"/>
    <property type="match status" value="1"/>
</dbReference>
<organism evidence="3 4">
    <name type="scientific">Gadus morhua</name>
    <name type="common">Atlantic cod</name>
    <dbReference type="NCBI Taxonomy" id="8049"/>
    <lineage>
        <taxon>Eukaryota</taxon>
        <taxon>Metazoa</taxon>
        <taxon>Chordata</taxon>
        <taxon>Craniata</taxon>
        <taxon>Vertebrata</taxon>
        <taxon>Euteleostomi</taxon>
        <taxon>Actinopterygii</taxon>
        <taxon>Neopterygii</taxon>
        <taxon>Teleostei</taxon>
        <taxon>Neoteleostei</taxon>
        <taxon>Acanthomorphata</taxon>
        <taxon>Zeiogadaria</taxon>
        <taxon>Gadariae</taxon>
        <taxon>Gadiformes</taxon>
        <taxon>Gadoidei</taxon>
        <taxon>Gadidae</taxon>
        <taxon>Gadus</taxon>
    </lineage>
</organism>
<dbReference type="GO" id="GO:0003735">
    <property type="term" value="F:structural constituent of ribosome"/>
    <property type="evidence" value="ECO:0007669"/>
    <property type="project" value="InterPro"/>
</dbReference>
<protein>
    <recommendedName>
        <fullName evidence="1">39S ribosomal protein L46, mitochondrial</fullName>
    </recommendedName>
</protein>
<dbReference type="PANTHER" id="PTHR13124:SF12">
    <property type="entry name" value="LARGE RIBOSOMAL SUBUNIT PROTEIN ML46"/>
    <property type="match status" value="1"/>
</dbReference>
<dbReference type="OMA" id="EKWDLYA"/>
<dbReference type="CTD" id="26589"/>
<dbReference type="GeneTree" id="ENSGT00390000015400"/>
<reference evidence="3" key="1">
    <citation type="submission" date="2025-08" db="UniProtKB">
        <authorList>
            <consortium name="Ensembl"/>
        </authorList>
    </citation>
    <scope>IDENTIFICATION</scope>
</reference>
<dbReference type="Proteomes" id="UP000694546">
    <property type="component" value="Chromosome 14"/>
</dbReference>
<dbReference type="InterPro" id="IPR015797">
    <property type="entry name" value="NUDIX_hydrolase-like_dom_sf"/>
</dbReference>
<sequence length="305" mass="34352">MTPLFPLLNSSAARTCGRGKMSAPVVKMAGRCFYQLYKLSNSAGRLASGKTGIRQFSGAVVKNAAEPWRLLGAACVQRLAVISADQRPLEAKFSELMNQMELERSLMSDHELRLLDDKERLRRRQAVDYDSDEEEEADRDQDIVLTQDLEDAWEQRLKGFATQPRARGVVDARLERADRCLAEPLLLLTQQEVGPERLWMLPQTPWEAGETLKTTAQRALSATPGLDLQTVFLGNAPCGLYKYRMPRSVRDREGLTGVKVFFFKAVVSGPLPPPAPSSLWVRQSELKDYLKPSYLEKIRPFLLNL</sequence>
<dbReference type="Ensembl" id="ENSGMOT00000020501.2">
    <property type="protein sequence ID" value="ENSGMOP00000020010.2"/>
    <property type="gene ID" value="ENSGMOG00000018618.2"/>
</dbReference>
<accession>A0A8C4ZSZ2</accession>
<name>A0A8C4ZSZ2_GADMO</name>
<dbReference type="PANTHER" id="PTHR13124">
    <property type="entry name" value="39S RIBOSOMAL PROTEIN L46, MITOCHONDRIAL PRECURSOR-RELATED"/>
    <property type="match status" value="1"/>
</dbReference>
<dbReference type="Pfam" id="PF11788">
    <property type="entry name" value="MRP-L46"/>
    <property type="match status" value="1"/>
</dbReference>
<evidence type="ECO:0000313" key="3">
    <source>
        <dbReference type="Ensembl" id="ENSGMOP00000020010.2"/>
    </source>
</evidence>
<reference evidence="3" key="2">
    <citation type="submission" date="2025-09" db="UniProtKB">
        <authorList>
            <consortium name="Ensembl"/>
        </authorList>
    </citation>
    <scope>IDENTIFICATION</scope>
</reference>
<dbReference type="GO" id="GO:0005762">
    <property type="term" value="C:mitochondrial large ribosomal subunit"/>
    <property type="evidence" value="ECO:0007669"/>
    <property type="project" value="TreeGrafter"/>
</dbReference>
<proteinExistence type="predicted"/>
<dbReference type="InterPro" id="IPR040008">
    <property type="entry name" value="Ribosomal_mL46"/>
</dbReference>
<dbReference type="InterPro" id="IPR021757">
    <property type="entry name" value="Ribosomal_mL46_N"/>
</dbReference>
<dbReference type="KEGG" id="gmh:115558686"/>
<dbReference type="AlphaFoldDB" id="A0A8C4ZSZ2"/>
<dbReference type="Gene3D" id="3.90.79.10">
    <property type="entry name" value="Nucleoside Triphosphate Pyrophosphohydrolase"/>
    <property type="match status" value="1"/>
</dbReference>
<keyword evidence="4" id="KW-1185">Reference proteome</keyword>
<evidence type="ECO:0000256" key="1">
    <source>
        <dbReference type="ARBA" id="ARBA00035534"/>
    </source>
</evidence>
<feature type="domain" description="Large ribosomal subunit protein mL46 N-terminal" evidence="2">
    <location>
        <begin position="68"/>
        <end position="176"/>
    </location>
</feature>